<dbReference type="SUPFAM" id="SSF141523">
    <property type="entry name" value="L,D-transpeptidase catalytic domain-like"/>
    <property type="match status" value="1"/>
</dbReference>
<evidence type="ECO:0000256" key="6">
    <source>
        <dbReference type="ARBA" id="ARBA00022984"/>
    </source>
</evidence>
<comment type="pathway">
    <text evidence="8">Glycan biosynthesis.</text>
</comment>
<keyword evidence="5 9" id="KW-0133">Cell shape</keyword>
<feature type="domain" description="L,D-TPase catalytic" evidence="11">
    <location>
        <begin position="29"/>
        <end position="153"/>
    </location>
</feature>
<dbReference type="AlphaFoldDB" id="A0A0B0IGT4"/>
<dbReference type="GO" id="GO:0005576">
    <property type="term" value="C:extracellular region"/>
    <property type="evidence" value="ECO:0007669"/>
    <property type="project" value="TreeGrafter"/>
</dbReference>
<feature type="active site" description="Proton donor/acceptor" evidence="9">
    <location>
        <position position="113"/>
    </location>
</feature>
<dbReference type="PANTHER" id="PTHR30582">
    <property type="entry name" value="L,D-TRANSPEPTIDASE"/>
    <property type="match status" value="1"/>
</dbReference>
<feature type="chain" id="PRO_5039111660" evidence="10">
    <location>
        <begin position="21"/>
        <end position="174"/>
    </location>
</feature>
<comment type="similarity">
    <text evidence="2">Belongs to the YkuD family.</text>
</comment>
<sequence>MRLSLLAMLFFLLASPIWPIGENPIVGDPFLIVNVKKNELAYIHDGKVEEVYKVATGKTGDETPLGTFTIIVKAKDPYYRKKDIPGGDKTNPLGSRWIGFDANDTDGRTFGIHGTNRPDSIGYSITAGCIRLPNQIVEEIFDGIPLGTKIYITDQDEPYIEIAKEFGAIKESTW</sequence>
<evidence type="ECO:0000256" key="8">
    <source>
        <dbReference type="ARBA" id="ARBA00060592"/>
    </source>
</evidence>
<dbReference type="CDD" id="cd16913">
    <property type="entry name" value="YkuD_like"/>
    <property type="match status" value="1"/>
</dbReference>
<dbReference type="STRING" id="333138.LQ50_00410"/>
<keyword evidence="7 9" id="KW-0961">Cell wall biogenesis/degradation</keyword>
<evidence type="ECO:0000256" key="4">
    <source>
        <dbReference type="ARBA" id="ARBA00022801"/>
    </source>
</evidence>
<feature type="signal peptide" evidence="10">
    <location>
        <begin position="1"/>
        <end position="20"/>
    </location>
</feature>
<keyword evidence="10" id="KW-0732">Signal</keyword>
<proteinExistence type="inferred from homology"/>
<keyword evidence="4" id="KW-0378">Hydrolase</keyword>
<evidence type="ECO:0000313" key="13">
    <source>
        <dbReference type="Proteomes" id="UP000030832"/>
    </source>
</evidence>
<reference evidence="12 13" key="1">
    <citation type="submission" date="2014-09" db="EMBL/GenBank/DDBJ databases">
        <title>Genome sequencing and annotation of Bacillus Okhensis strain Kh10-101T.</title>
        <authorList>
            <person name="Prakash J.S."/>
        </authorList>
    </citation>
    <scope>NUCLEOTIDE SEQUENCE [LARGE SCALE GENOMIC DNA]</scope>
    <source>
        <strain evidence="13">Kh10-101T</strain>
    </source>
</reference>
<evidence type="ECO:0000256" key="2">
    <source>
        <dbReference type="ARBA" id="ARBA00005992"/>
    </source>
</evidence>
<evidence type="ECO:0000256" key="3">
    <source>
        <dbReference type="ARBA" id="ARBA00022679"/>
    </source>
</evidence>
<dbReference type="FunFam" id="2.40.440.10:FF:000003">
    <property type="entry name" value="L,D-transpeptidase YciB"/>
    <property type="match status" value="1"/>
</dbReference>
<dbReference type="RefSeq" id="WP_034624904.1">
    <property type="nucleotide sequence ID" value="NZ_JRJU01000001.1"/>
</dbReference>
<dbReference type="GO" id="GO:0018104">
    <property type="term" value="P:peptidoglycan-protein cross-linking"/>
    <property type="evidence" value="ECO:0007669"/>
    <property type="project" value="TreeGrafter"/>
</dbReference>
<feature type="active site" description="Nucleophile" evidence="9">
    <location>
        <position position="129"/>
    </location>
</feature>
<name>A0A0B0IGT4_9BACI</name>
<dbReference type="Gene3D" id="2.40.440.10">
    <property type="entry name" value="L,D-transpeptidase catalytic domain-like"/>
    <property type="match status" value="1"/>
</dbReference>
<dbReference type="UniPathway" id="UPA00219"/>
<gene>
    <name evidence="12" type="ORF">LQ50_00410</name>
</gene>
<organism evidence="12 13">
    <name type="scientific">Halalkalibacter okhensis</name>
    <dbReference type="NCBI Taxonomy" id="333138"/>
    <lineage>
        <taxon>Bacteria</taxon>
        <taxon>Bacillati</taxon>
        <taxon>Bacillota</taxon>
        <taxon>Bacilli</taxon>
        <taxon>Bacillales</taxon>
        <taxon>Bacillaceae</taxon>
        <taxon>Halalkalibacter</taxon>
    </lineage>
</organism>
<evidence type="ECO:0000256" key="10">
    <source>
        <dbReference type="SAM" id="SignalP"/>
    </source>
</evidence>
<evidence type="ECO:0000256" key="5">
    <source>
        <dbReference type="ARBA" id="ARBA00022960"/>
    </source>
</evidence>
<evidence type="ECO:0000256" key="1">
    <source>
        <dbReference type="ARBA" id="ARBA00004752"/>
    </source>
</evidence>
<comment type="caution">
    <text evidence="12">The sequence shown here is derived from an EMBL/GenBank/DDBJ whole genome shotgun (WGS) entry which is preliminary data.</text>
</comment>
<dbReference type="PROSITE" id="PS52029">
    <property type="entry name" value="LD_TPASE"/>
    <property type="match status" value="1"/>
</dbReference>
<dbReference type="Proteomes" id="UP000030832">
    <property type="component" value="Unassembled WGS sequence"/>
</dbReference>
<dbReference type="GO" id="GO:0071972">
    <property type="term" value="F:peptidoglycan L,D-transpeptidase activity"/>
    <property type="evidence" value="ECO:0007669"/>
    <property type="project" value="TreeGrafter"/>
</dbReference>
<dbReference type="Pfam" id="PF03734">
    <property type="entry name" value="YkuD"/>
    <property type="match status" value="1"/>
</dbReference>
<dbReference type="eggNOG" id="COG1376">
    <property type="taxonomic scope" value="Bacteria"/>
</dbReference>
<protein>
    <submittedName>
        <fullName evidence="12">L,D-transpeptidase</fullName>
    </submittedName>
</protein>
<dbReference type="GO" id="GO:0071555">
    <property type="term" value="P:cell wall organization"/>
    <property type="evidence" value="ECO:0007669"/>
    <property type="project" value="UniProtKB-UniRule"/>
</dbReference>
<evidence type="ECO:0000256" key="7">
    <source>
        <dbReference type="ARBA" id="ARBA00023316"/>
    </source>
</evidence>
<evidence type="ECO:0000259" key="11">
    <source>
        <dbReference type="PROSITE" id="PS52029"/>
    </source>
</evidence>
<dbReference type="InterPro" id="IPR005490">
    <property type="entry name" value="LD_TPept_cat_dom"/>
</dbReference>
<keyword evidence="13" id="KW-1185">Reference proteome</keyword>
<dbReference type="PANTHER" id="PTHR30582:SF4">
    <property type="entry name" value="L,D-TRANSPEPTIDASE YQJB-RELATED"/>
    <property type="match status" value="1"/>
</dbReference>
<evidence type="ECO:0000313" key="12">
    <source>
        <dbReference type="EMBL" id="KHF41798.1"/>
    </source>
</evidence>
<evidence type="ECO:0000256" key="9">
    <source>
        <dbReference type="PROSITE-ProRule" id="PRU01373"/>
    </source>
</evidence>
<keyword evidence="3" id="KW-0808">Transferase</keyword>
<dbReference type="InterPro" id="IPR038063">
    <property type="entry name" value="Transpep_catalytic_dom"/>
</dbReference>
<comment type="pathway">
    <text evidence="1 9">Cell wall biogenesis; peptidoglycan biosynthesis.</text>
</comment>
<keyword evidence="6 9" id="KW-0573">Peptidoglycan synthesis</keyword>
<dbReference type="GO" id="GO:0016740">
    <property type="term" value="F:transferase activity"/>
    <property type="evidence" value="ECO:0007669"/>
    <property type="project" value="UniProtKB-KW"/>
</dbReference>
<dbReference type="EMBL" id="JRJU01000001">
    <property type="protein sequence ID" value="KHF41798.1"/>
    <property type="molecule type" value="Genomic_DNA"/>
</dbReference>
<accession>A0A0B0IGT4</accession>
<dbReference type="InterPro" id="IPR050979">
    <property type="entry name" value="LD-transpeptidase"/>
</dbReference>
<dbReference type="OrthoDB" id="9787225at2"/>
<dbReference type="GO" id="GO:0008360">
    <property type="term" value="P:regulation of cell shape"/>
    <property type="evidence" value="ECO:0007669"/>
    <property type="project" value="UniProtKB-UniRule"/>
</dbReference>